<accession>A0ABS4ZGJ2</accession>
<keyword evidence="3" id="KW-1185">Reference proteome</keyword>
<name>A0ABS4ZGJ2_9MICO</name>
<gene>
    <name evidence="2" type="ORF">JOF34_000719</name>
</gene>
<reference evidence="2 3" key="1">
    <citation type="submission" date="2021-03" db="EMBL/GenBank/DDBJ databases">
        <title>Sequencing the genomes of 1000 actinobacteria strains.</title>
        <authorList>
            <person name="Klenk H.-P."/>
        </authorList>
    </citation>
    <scope>NUCLEOTIDE SEQUENCE [LARGE SCALE GENOMIC DNA]</scope>
    <source>
        <strain evidence="2 3">DSM 24221</strain>
    </source>
</reference>
<dbReference type="SMART" id="SM00257">
    <property type="entry name" value="LysM"/>
    <property type="match status" value="1"/>
</dbReference>
<dbReference type="InterPro" id="IPR036779">
    <property type="entry name" value="LysM_dom_sf"/>
</dbReference>
<comment type="caution">
    <text evidence="2">The sequence shown here is derived from an EMBL/GenBank/DDBJ whole genome shotgun (WGS) entry which is preliminary data.</text>
</comment>
<dbReference type="RefSeq" id="WP_165137163.1">
    <property type="nucleotide sequence ID" value="NZ_CP049253.1"/>
</dbReference>
<dbReference type="InterPro" id="IPR018392">
    <property type="entry name" value="LysM"/>
</dbReference>
<proteinExistence type="predicted"/>
<evidence type="ECO:0000313" key="3">
    <source>
        <dbReference type="Proteomes" id="UP001519362"/>
    </source>
</evidence>
<protein>
    <recommendedName>
        <fullName evidence="1">LysM domain-containing protein</fullName>
    </recommendedName>
</protein>
<dbReference type="EMBL" id="JAGIOL010000001">
    <property type="protein sequence ID" value="MBP2436133.1"/>
    <property type="molecule type" value="Genomic_DNA"/>
</dbReference>
<dbReference type="Proteomes" id="UP001519362">
    <property type="component" value="Unassembled WGS sequence"/>
</dbReference>
<feature type="domain" description="LysM" evidence="1">
    <location>
        <begin position="63"/>
        <end position="112"/>
    </location>
</feature>
<dbReference type="PROSITE" id="PS51782">
    <property type="entry name" value="LYSM"/>
    <property type="match status" value="1"/>
</dbReference>
<organism evidence="2 3">
    <name type="scientific">Microbacterium amylolyticum</name>
    <dbReference type="NCBI Taxonomy" id="936337"/>
    <lineage>
        <taxon>Bacteria</taxon>
        <taxon>Bacillati</taxon>
        <taxon>Actinomycetota</taxon>
        <taxon>Actinomycetes</taxon>
        <taxon>Micrococcales</taxon>
        <taxon>Microbacteriaceae</taxon>
        <taxon>Microbacterium</taxon>
    </lineage>
</organism>
<sequence length="118" mass="11865">MTTAGSTARSAGTSTRLRITRRGRVVLSTLASLPIAAGAALAILAGGSAAGSADQGMSLESFPSVTVLAGDSLWSIAERIDPTADPRDVIAEITALNQIGGESVHAGQTLFLPAVYGN</sequence>
<dbReference type="CDD" id="cd00118">
    <property type="entry name" value="LysM"/>
    <property type="match status" value="1"/>
</dbReference>
<dbReference type="Pfam" id="PF01476">
    <property type="entry name" value="LysM"/>
    <property type="match status" value="1"/>
</dbReference>
<evidence type="ECO:0000313" key="2">
    <source>
        <dbReference type="EMBL" id="MBP2436133.1"/>
    </source>
</evidence>
<dbReference type="Gene3D" id="3.10.350.10">
    <property type="entry name" value="LysM domain"/>
    <property type="match status" value="1"/>
</dbReference>
<evidence type="ECO:0000259" key="1">
    <source>
        <dbReference type="PROSITE" id="PS51782"/>
    </source>
</evidence>